<dbReference type="Proteomes" id="UP000007934">
    <property type="component" value="Chromosome"/>
</dbReference>
<dbReference type="EMBL" id="FQ670179">
    <property type="protein sequence ID" value="CBY83436.1"/>
    <property type="molecule type" value="Genomic_DNA"/>
</dbReference>
<evidence type="ECO:0000313" key="2">
    <source>
        <dbReference type="Proteomes" id="UP000007934"/>
    </source>
</evidence>
<accession>E7AA17</accession>
<sequence>MAKRRRGASFWDSRKKFNLVMRMLKLAMRFLKKR</sequence>
<organism evidence="1 2">
    <name type="scientific">Helicobacter felis (strain ATCC 49179 / CCUG 28539 / NCTC 12436 / CS1)</name>
    <dbReference type="NCBI Taxonomy" id="936155"/>
    <lineage>
        <taxon>Bacteria</taxon>
        <taxon>Pseudomonadati</taxon>
        <taxon>Campylobacterota</taxon>
        <taxon>Epsilonproteobacteria</taxon>
        <taxon>Campylobacterales</taxon>
        <taxon>Helicobacteraceae</taxon>
        <taxon>Helicobacter</taxon>
    </lineage>
</organism>
<dbReference type="HOGENOM" id="CLU_3374106_0_0_7"/>
<proteinExistence type="predicted"/>
<reference evidence="1 2" key="1">
    <citation type="journal article" date="2011" name="Genome Biol. Evol.">
        <title>Comparative whole genome sequence analysis of the carcinogenic bacterial model pathogen Helicobacter felis.</title>
        <authorList>
            <person name="Arnold I.C."/>
            <person name="Zigova Z."/>
            <person name="Holden M."/>
            <person name="Lawley T.D."/>
            <person name="Rad R."/>
            <person name="Dougan G."/>
            <person name="Falkow S."/>
            <person name="Bentley S.D."/>
            <person name="Muller A."/>
        </authorList>
    </citation>
    <scope>NUCLEOTIDE SEQUENCE [LARGE SCALE GENOMIC DNA]</scope>
    <source>
        <strain evidence="2">ATCC 49179 / CCUG 28539 / NCTC 12436 / CS1</strain>
    </source>
</reference>
<gene>
    <name evidence="1" type="ordered locus">Hfelis_13520</name>
</gene>
<name>E7AA17_HELFC</name>
<protein>
    <submittedName>
        <fullName evidence="1">Uncharacterized protein</fullName>
    </submittedName>
</protein>
<evidence type="ECO:0000313" key="1">
    <source>
        <dbReference type="EMBL" id="CBY83436.1"/>
    </source>
</evidence>
<dbReference type="AlphaFoldDB" id="E7AA17"/>
<dbReference type="STRING" id="936155.HFELIS_13520"/>
<keyword evidence="2" id="KW-1185">Reference proteome</keyword>
<dbReference type="KEGG" id="hfe:HFELIS_13520"/>